<dbReference type="EMBL" id="BAABHC010000005">
    <property type="protein sequence ID" value="GAA4429372.1"/>
    <property type="molecule type" value="Genomic_DNA"/>
</dbReference>
<name>A0ABP8LIE7_9BACT</name>
<protein>
    <recommendedName>
        <fullName evidence="3">Phosphate-selective porin O and P</fullName>
    </recommendedName>
</protein>
<accession>A0ABP8LIE7</accession>
<dbReference type="Proteomes" id="UP001500552">
    <property type="component" value="Unassembled WGS sequence"/>
</dbReference>
<dbReference type="Gene3D" id="2.40.160.10">
    <property type="entry name" value="Porin"/>
    <property type="match status" value="1"/>
</dbReference>
<dbReference type="SUPFAM" id="SSF56935">
    <property type="entry name" value="Porins"/>
    <property type="match status" value="1"/>
</dbReference>
<evidence type="ECO:0008006" key="3">
    <source>
        <dbReference type="Google" id="ProtNLM"/>
    </source>
</evidence>
<organism evidence="1 2">
    <name type="scientific">Pontibacter saemangeumensis</name>
    <dbReference type="NCBI Taxonomy" id="1084525"/>
    <lineage>
        <taxon>Bacteria</taxon>
        <taxon>Pseudomonadati</taxon>
        <taxon>Bacteroidota</taxon>
        <taxon>Cytophagia</taxon>
        <taxon>Cytophagales</taxon>
        <taxon>Hymenobacteraceae</taxon>
        <taxon>Pontibacter</taxon>
    </lineage>
</organism>
<evidence type="ECO:0000313" key="2">
    <source>
        <dbReference type="Proteomes" id="UP001500552"/>
    </source>
</evidence>
<dbReference type="InterPro" id="IPR023614">
    <property type="entry name" value="Porin_dom_sf"/>
</dbReference>
<sequence>MLVMVGLPAFAQIDSLFTRSPRDTTQNAVVQDAIYNRPFITLGKTSTAVGGYVEGNTNYFSTDGVSEGFSMELRRFNIFLYSTIARRIKFLSELEFEHGTEEISLETALVDFEVNPAFNLRAGIIVAPIGAFNQRHDSPLWEFIERPLVATQLIPSTLSEVGFGVHGKVYGRNKVFTYDVYLVNGLRDDVILSAEGRTFLSAGKNPRMFGEDNNGAPMLTGKVAFRHREVGEIGLSYYGGAYNTFRRDGAVVSAKTRLGIYALDFNTQIRKAVINGEFAFVTVDVPVTAGPAFGTRQQGGYVEVVYPVLSRTMLSYEETVLNLNLRVESIDYNVGTFAETGLPVGDEIRAIVPGVSLRPSANTVLRANYRYHWTKDLLRNPTVRTAGLQVGFASYF</sequence>
<gene>
    <name evidence="1" type="ORF">GCM10023188_14670</name>
</gene>
<reference evidence="2" key="1">
    <citation type="journal article" date="2019" name="Int. J. Syst. Evol. Microbiol.">
        <title>The Global Catalogue of Microorganisms (GCM) 10K type strain sequencing project: providing services to taxonomists for standard genome sequencing and annotation.</title>
        <authorList>
            <consortium name="The Broad Institute Genomics Platform"/>
            <consortium name="The Broad Institute Genome Sequencing Center for Infectious Disease"/>
            <person name="Wu L."/>
            <person name="Ma J."/>
        </authorList>
    </citation>
    <scope>NUCLEOTIDE SEQUENCE [LARGE SCALE GENOMIC DNA]</scope>
    <source>
        <strain evidence="2">JCM 17926</strain>
    </source>
</reference>
<evidence type="ECO:0000313" key="1">
    <source>
        <dbReference type="EMBL" id="GAA4429372.1"/>
    </source>
</evidence>
<comment type="caution">
    <text evidence="1">The sequence shown here is derived from an EMBL/GenBank/DDBJ whole genome shotgun (WGS) entry which is preliminary data.</text>
</comment>
<proteinExistence type="predicted"/>
<keyword evidence="2" id="KW-1185">Reference proteome</keyword>